<comment type="caution">
    <text evidence="2">The sequence shown here is derived from an EMBL/GenBank/DDBJ whole genome shotgun (WGS) entry which is preliminary data.</text>
</comment>
<dbReference type="AlphaFoldDB" id="A0A9Q1AW46"/>
<dbReference type="OrthoDB" id="9891865at2759"/>
<keyword evidence="3" id="KW-1185">Reference proteome</keyword>
<dbReference type="EMBL" id="JAPFRF010000011">
    <property type="protein sequence ID" value="KAJ7316427.1"/>
    <property type="molecule type" value="Genomic_DNA"/>
</dbReference>
<sequence length="358" mass="40475">MLESRRRTDSAREETLSLEVEEQPGPTLTQIQAEMAPRIRLNLAKPLPTISEAFEDVLEDITSNTKSLGNVYLSPDSCSGEDIYLHSVGQQARPTFLVPPESKHKIQDINKPGMLHNNYRVLNMTETPKMIPRYTRPNMMLLERQCFLLDCIKTYSSSNMDPLEELCIDPQRSHRWRCPKGCENTDKGGAKHNFHGIGLVTSQETRIEKQDLLGLFSRLPSPRPQPREDGCPELRSLKNQEKMQTLKSNPNQKESELLIVDGKSVWLHPPKEAPPGAKVLRSQRGQPAWKTATCPEREKVRSSIYVTKGKREASGGEHRVRFFHSAPPAASLDWLSGYQSAWKEAKMRACLLPAIAES</sequence>
<organism evidence="2 3">
    <name type="scientific">Phrynocephalus forsythii</name>
    <dbReference type="NCBI Taxonomy" id="171643"/>
    <lineage>
        <taxon>Eukaryota</taxon>
        <taxon>Metazoa</taxon>
        <taxon>Chordata</taxon>
        <taxon>Craniata</taxon>
        <taxon>Vertebrata</taxon>
        <taxon>Euteleostomi</taxon>
        <taxon>Lepidosauria</taxon>
        <taxon>Squamata</taxon>
        <taxon>Bifurcata</taxon>
        <taxon>Unidentata</taxon>
        <taxon>Episquamata</taxon>
        <taxon>Toxicofera</taxon>
        <taxon>Iguania</taxon>
        <taxon>Acrodonta</taxon>
        <taxon>Agamidae</taxon>
        <taxon>Agaminae</taxon>
        <taxon>Phrynocephalus</taxon>
    </lineage>
</organism>
<proteinExistence type="predicted"/>
<evidence type="ECO:0000313" key="2">
    <source>
        <dbReference type="EMBL" id="KAJ7316427.1"/>
    </source>
</evidence>
<reference evidence="2" key="1">
    <citation type="journal article" date="2023" name="DNA Res.">
        <title>Chromosome-level genome assembly of Phrynocephalus forsythii using third-generation DNA sequencing and Hi-C analysis.</title>
        <authorList>
            <person name="Qi Y."/>
            <person name="Zhao W."/>
            <person name="Zhao Y."/>
            <person name="Niu C."/>
            <person name="Cao S."/>
            <person name="Zhang Y."/>
        </authorList>
    </citation>
    <scope>NUCLEOTIDE SEQUENCE</scope>
    <source>
        <tissue evidence="2">Muscle</tissue>
    </source>
</reference>
<accession>A0A9Q1AW46</accession>
<feature type="compositionally biased region" description="Basic and acidic residues" evidence="1">
    <location>
        <begin position="1"/>
        <end position="15"/>
    </location>
</feature>
<name>A0A9Q1AW46_9SAUR</name>
<gene>
    <name evidence="2" type="ORF">JRQ81_002589</name>
</gene>
<evidence type="ECO:0000256" key="1">
    <source>
        <dbReference type="SAM" id="MobiDB-lite"/>
    </source>
</evidence>
<dbReference type="Proteomes" id="UP001142489">
    <property type="component" value="Unassembled WGS sequence"/>
</dbReference>
<protein>
    <submittedName>
        <fullName evidence="2">Uncharacterized protein</fullName>
    </submittedName>
</protein>
<feature type="region of interest" description="Disordered" evidence="1">
    <location>
        <begin position="1"/>
        <end position="23"/>
    </location>
</feature>
<evidence type="ECO:0000313" key="3">
    <source>
        <dbReference type="Proteomes" id="UP001142489"/>
    </source>
</evidence>